<dbReference type="PRINTS" id="PR00756">
    <property type="entry name" value="ALADIPTASE"/>
</dbReference>
<gene>
    <name evidence="16" type="ORF">J437_LFUL009855</name>
</gene>
<feature type="domain" description="Peptidase M1 membrane alanine aminopeptidase" evidence="13">
    <location>
        <begin position="390"/>
        <end position="600"/>
    </location>
</feature>
<evidence type="ECO:0000256" key="10">
    <source>
        <dbReference type="PIRSR" id="PIRSR634016-1"/>
    </source>
</evidence>
<dbReference type="CDD" id="cd09601">
    <property type="entry name" value="M1_APN-Q_like"/>
    <property type="match status" value="1"/>
</dbReference>
<dbReference type="PANTHER" id="PTHR11533:SF18">
    <property type="entry name" value="FI02158P"/>
    <property type="match status" value="1"/>
</dbReference>
<evidence type="ECO:0000256" key="11">
    <source>
        <dbReference type="SAM" id="MobiDB-lite"/>
    </source>
</evidence>
<feature type="region of interest" description="Disordered" evidence="11">
    <location>
        <begin position="336"/>
        <end position="359"/>
    </location>
</feature>
<dbReference type="AlphaFoldDB" id="A0A8K0KAP2"/>
<keyword evidence="4" id="KW-0325">Glycoprotein</keyword>
<dbReference type="Gene3D" id="1.25.50.20">
    <property type="match status" value="1"/>
</dbReference>
<dbReference type="Pfam" id="PF17900">
    <property type="entry name" value="Peptidase_M1_N"/>
    <property type="match status" value="1"/>
</dbReference>
<keyword evidence="5" id="KW-0645">Protease</keyword>
<keyword evidence="8" id="KW-0862">Zinc</keyword>
<evidence type="ECO:0000256" key="7">
    <source>
        <dbReference type="ARBA" id="ARBA00022801"/>
    </source>
</evidence>
<dbReference type="InterPro" id="IPR034016">
    <property type="entry name" value="M1_APN-typ"/>
</dbReference>
<evidence type="ECO:0000259" key="15">
    <source>
        <dbReference type="Pfam" id="PF17900"/>
    </source>
</evidence>
<dbReference type="GO" id="GO:0005615">
    <property type="term" value="C:extracellular space"/>
    <property type="evidence" value="ECO:0007669"/>
    <property type="project" value="TreeGrafter"/>
</dbReference>
<sequence>MANSKEGVRYEESVIFSEDELKKNADIVSAQDDQARSFYYGGVLKHEKTSVGARRQRTMEGKGLRLKALAILILLAFCLTAVESRCTKGCKEPVKRNRRSVDFMAYNRRADDPRLPTRVIPFSYRLHLRPSFEESQFHGRVWIGFTVSSPTNTITFHARRLDIEPTSITVTKVHGSNNNITSDFQARLQEYDKEREFYTVRLSPGTGGPNLETGNRYELHMSFYGTHTRKSNRLEGFYRDFYVEPKTNERRWFAVTHLSPANARQVFPCFDEPSMKATFEISVARPSHLSALSNMPVRTSEVMVERNGWFWDHFEKSPPMSPSSVAIIISDFVPRQDEQSQNGHHRRRPGAPPSHPASEFRLPQPGTATVTVWASQAIAASVTNAAAIAAPKILSFFERYLDTPFPLPKVDLVAIPAFSSTWPAHNWGLIFFRESDLFSETSGAEKWVASRIATELAYQWVGCYTTPAWWTDAWINKALANYLSAVAMEEIYEKNNQAANLKSPFSLVYSLYYEYSKPSPYSRILSIKDLVFAEKGEMVIRMLNNTLTEKTFRSGLKDFFVERQFGTFVDDDLWNVMTRRAHADNTLPADATVKMIADSWIDKDRFPVVTITRDYDTGTADIEQRMFIRSKTMMPEYQDMSERSNEESKLPLWWVPIVMATQEKLNFGETSPVRWMKPTERRLVIEGEEAKAYLPGPKSFIVVNPEEIGFFFVNYDRKNWALLANYLDRPNVLESVPEVTRAKLVHDALNLALGDELPFDVALDVTRFLRRDRSPAPWKPVFYMMDYLQRQLDGTSAGKKFADYVIHLVSPLYEDLTQGDRRRGMEDDSGIPTSTEITPGWKTRLRSNARHALCSAGHTPCITASKAQFDAWMNSSPRQGIPIPVQSLCPVFGYGTKAEWRFGLETVLRSDEDKPWYGRVYLLKTLASCTRDAYLIESLLQCGLRETNLFNDEELRLILSMMTSSYNGSHTLFKYLRDNWSSLKIRFENKPQMWNSLISSATGAFKTQEGYDMVYDLFQKHKGEFGTAEVIVIQSLKKIKSEAKWNERNLPVIESWLNSYLRDKKYIKS</sequence>
<dbReference type="GO" id="GO:0008237">
    <property type="term" value="F:metallopeptidase activity"/>
    <property type="evidence" value="ECO:0007669"/>
    <property type="project" value="UniProtKB-KW"/>
</dbReference>
<dbReference type="OrthoDB" id="8182982at2759"/>
<dbReference type="InterPro" id="IPR014782">
    <property type="entry name" value="Peptidase_M1_dom"/>
</dbReference>
<dbReference type="GO" id="GO:0098552">
    <property type="term" value="C:side of membrane"/>
    <property type="evidence" value="ECO:0007669"/>
    <property type="project" value="UniProtKB-KW"/>
</dbReference>
<dbReference type="InterPro" id="IPR001930">
    <property type="entry name" value="Peptidase_M1"/>
</dbReference>
<dbReference type="GO" id="GO:0005737">
    <property type="term" value="C:cytoplasm"/>
    <property type="evidence" value="ECO:0007669"/>
    <property type="project" value="TreeGrafter"/>
</dbReference>
<evidence type="ECO:0000256" key="1">
    <source>
        <dbReference type="ARBA" id="ARBA00001947"/>
    </source>
</evidence>
<dbReference type="Proteomes" id="UP000792457">
    <property type="component" value="Unassembled WGS sequence"/>
</dbReference>
<dbReference type="InterPro" id="IPR042097">
    <property type="entry name" value="Aminopeptidase_N-like_N_sf"/>
</dbReference>
<evidence type="ECO:0000256" key="3">
    <source>
        <dbReference type="ARBA" id="ARBA00010136"/>
    </source>
</evidence>
<comment type="subcellular location">
    <subcellularLocation>
        <location evidence="2">Cell membrane</location>
        <topology evidence="2">Lipid-anchor</topology>
        <topology evidence="2">GPI-anchor</topology>
    </subcellularLocation>
</comment>
<organism evidence="16 17">
    <name type="scientific">Ladona fulva</name>
    <name type="common">Scarce chaser dragonfly</name>
    <name type="synonym">Libellula fulva</name>
    <dbReference type="NCBI Taxonomy" id="123851"/>
    <lineage>
        <taxon>Eukaryota</taxon>
        <taxon>Metazoa</taxon>
        <taxon>Ecdysozoa</taxon>
        <taxon>Arthropoda</taxon>
        <taxon>Hexapoda</taxon>
        <taxon>Insecta</taxon>
        <taxon>Pterygota</taxon>
        <taxon>Palaeoptera</taxon>
        <taxon>Odonata</taxon>
        <taxon>Epiprocta</taxon>
        <taxon>Anisoptera</taxon>
        <taxon>Libelluloidea</taxon>
        <taxon>Libellulidae</taxon>
        <taxon>Ladona</taxon>
    </lineage>
</organism>
<keyword evidence="4" id="KW-0336">GPI-anchor</keyword>
<dbReference type="InterPro" id="IPR027268">
    <property type="entry name" value="Peptidase_M4/M1_CTD_sf"/>
</dbReference>
<dbReference type="InterPro" id="IPR050344">
    <property type="entry name" value="Peptidase_M1_aminopeptidases"/>
</dbReference>
<feature type="transmembrane region" description="Helical" evidence="12">
    <location>
        <begin position="64"/>
        <end position="82"/>
    </location>
</feature>
<evidence type="ECO:0008006" key="18">
    <source>
        <dbReference type="Google" id="ProtNLM"/>
    </source>
</evidence>
<feature type="active site" description="Proton acceptor" evidence="10">
    <location>
        <position position="455"/>
    </location>
</feature>
<dbReference type="GO" id="GO:0005886">
    <property type="term" value="C:plasma membrane"/>
    <property type="evidence" value="ECO:0007669"/>
    <property type="project" value="UniProtKB-SubCell"/>
</dbReference>
<reference evidence="16" key="1">
    <citation type="submission" date="2013-04" db="EMBL/GenBank/DDBJ databases">
        <authorList>
            <person name="Qu J."/>
            <person name="Murali S.C."/>
            <person name="Bandaranaike D."/>
            <person name="Bellair M."/>
            <person name="Blankenburg K."/>
            <person name="Chao H."/>
            <person name="Dinh H."/>
            <person name="Doddapaneni H."/>
            <person name="Downs B."/>
            <person name="Dugan-Rocha S."/>
            <person name="Elkadiri S."/>
            <person name="Gnanaolivu R.D."/>
            <person name="Hernandez B."/>
            <person name="Javaid M."/>
            <person name="Jayaseelan J.C."/>
            <person name="Lee S."/>
            <person name="Li M."/>
            <person name="Ming W."/>
            <person name="Munidasa M."/>
            <person name="Muniz J."/>
            <person name="Nguyen L."/>
            <person name="Ongeri F."/>
            <person name="Osuji N."/>
            <person name="Pu L.-L."/>
            <person name="Puazo M."/>
            <person name="Qu C."/>
            <person name="Quiroz J."/>
            <person name="Raj R."/>
            <person name="Weissenberger G."/>
            <person name="Xin Y."/>
            <person name="Zou X."/>
            <person name="Han Y."/>
            <person name="Richards S."/>
            <person name="Worley K."/>
            <person name="Muzny D."/>
            <person name="Gibbs R."/>
        </authorList>
    </citation>
    <scope>NUCLEOTIDE SEQUENCE</scope>
    <source>
        <strain evidence="16">Sampled in the wild</strain>
    </source>
</reference>
<evidence type="ECO:0000313" key="16">
    <source>
        <dbReference type="EMBL" id="KAG8230711.1"/>
    </source>
</evidence>
<dbReference type="Pfam" id="PF11838">
    <property type="entry name" value="ERAP1_C"/>
    <property type="match status" value="1"/>
</dbReference>
<comment type="cofactor">
    <cofactor evidence="1">
        <name>Zn(2+)</name>
        <dbReference type="ChEBI" id="CHEBI:29105"/>
    </cofactor>
</comment>
<dbReference type="SUPFAM" id="SSF55486">
    <property type="entry name" value="Metalloproteases ('zincins'), catalytic domain"/>
    <property type="match status" value="1"/>
</dbReference>
<protein>
    <recommendedName>
        <fullName evidence="18">Aminopeptidase</fullName>
    </recommendedName>
</protein>
<dbReference type="PANTHER" id="PTHR11533">
    <property type="entry name" value="PROTEASE M1 ZINC METALLOPROTEASE"/>
    <property type="match status" value="1"/>
</dbReference>
<evidence type="ECO:0000256" key="6">
    <source>
        <dbReference type="ARBA" id="ARBA00022723"/>
    </source>
</evidence>
<evidence type="ECO:0000259" key="14">
    <source>
        <dbReference type="Pfam" id="PF11838"/>
    </source>
</evidence>
<keyword evidence="17" id="KW-1185">Reference proteome</keyword>
<feature type="domain" description="Aminopeptidase N-like N-terminal" evidence="15">
    <location>
        <begin position="121"/>
        <end position="321"/>
    </location>
</feature>
<evidence type="ECO:0000313" key="17">
    <source>
        <dbReference type="Proteomes" id="UP000792457"/>
    </source>
</evidence>
<dbReference type="Gene3D" id="2.60.40.1910">
    <property type="match status" value="1"/>
</dbReference>
<keyword evidence="9" id="KW-0482">Metalloprotease</keyword>
<dbReference type="EMBL" id="KZ308505">
    <property type="protein sequence ID" value="KAG8230711.1"/>
    <property type="molecule type" value="Genomic_DNA"/>
</dbReference>
<dbReference type="GO" id="GO:0006508">
    <property type="term" value="P:proteolysis"/>
    <property type="evidence" value="ECO:0007669"/>
    <property type="project" value="UniProtKB-KW"/>
</dbReference>
<accession>A0A8K0KAP2</accession>
<comment type="caution">
    <text evidence="16">The sequence shown here is derived from an EMBL/GenBank/DDBJ whole genome shotgun (WGS) entry which is preliminary data.</text>
</comment>
<evidence type="ECO:0000256" key="2">
    <source>
        <dbReference type="ARBA" id="ARBA00004609"/>
    </source>
</evidence>
<keyword evidence="7" id="KW-0378">Hydrolase</keyword>
<dbReference type="Gene3D" id="1.10.390.10">
    <property type="entry name" value="Neutral Protease Domain 2"/>
    <property type="match status" value="1"/>
</dbReference>
<dbReference type="GO" id="GO:0008270">
    <property type="term" value="F:zinc ion binding"/>
    <property type="evidence" value="ECO:0007669"/>
    <property type="project" value="InterPro"/>
</dbReference>
<proteinExistence type="inferred from homology"/>
<evidence type="ECO:0000256" key="5">
    <source>
        <dbReference type="ARBA" id="ARBA00022670"/>
    </source>
</evidence>
<name>A0A8K0KAP2_LADFU</name>
<dbReference type="Pfam" id="PF01433">
    <property type="entry name" value="Peptidase_M1"/>
    <property type="match status" value="1"/>
</dbReference>
<reference evidence="16" key="2">
    <citation type="submission" date="2017-10" db="EMBL/GenBank/DDBJ databases">
        <title>Ladona fulva Genome sequencing and assembly.</title>
        <authorList>
            <person name="Murali S."/>
            <person name="Richards S."/>
            <person name="Bandaranaike D."/>
            <person name="Bellair M."/>
            <person name="Blankenburg K."/>
            <person name="Chao H."/>
            <person name="Dinh H."/>
            <person name="Doddapaneni H."/>
            <person name="Dugan-Rocha S."/>
            <person name="Elkadiri S."/>
            <person name="Gnanaolivu R."/>
            <person name="Hernandez B."/>
            <person name="Skinner E."/>
            <person name="Javaid M."/>
            <person name="Lee S."/>
            <person name="Li M."/>
            <person name="Ming W."/>
            <person name="Munidasa M."/>
            <person name="Muniz J."/>
            <person name="Nguyen L."/>
            <person name="Hughes D."/>
            <person name="Osuji N."/>
            <person name="Pu L.-L."/>
            <person name="Puazo M."/>
            <person name="Qu C."/>
            <person name="Quiroz J."/>
            <person name="Raj R."/>
            <person name="Weissenberger G."/>
            <person name="Xin Y."/>
            <person name="Zou X."/>
            <person name="Han Y."/>
            <person name="Worley K."/>
            <person name="Muzny D."/>
            <person name="Gibbs R."/>
        </authorList>
    </citation>
    <scope>NUCLEOTIDE SEQUENCE</scope>
    <source>
        <strain evidence="16">Sampled in the wild</strain>
    </source>
</reference>
<dbReference type="SUPFAM" id="SSF63737">
    <property type="entry name" value="Leukotriene A4 hydrolase N-terminal domain"/>
    <property type="match status" value="1"/>
</dbReference>
<keyword evidence="12" id="KW-0812">Transmembrane</keyword>
<dbReference type="Gene3D" id="2.60.40.1730">
    <property type="entry name" value="tricorn interacting facor f3 domain"/>
    <property type="match status" value="1"/>
</dbReference>
<dbReference type="InterPro" id="IPR045357">
    <property type="entry name" value="Aminopeptidase_N-like_N"/>
</dbReference>
<comment type="similarity">
    <text evidence="3">Belongs to the peptidase M1 family.</text>
</comment>
<keyword evidence="12" id="KW-0472">Membrane</keyword>
<keyword evidence="6" id="KW-0479">Metal-binding</keyword>
<keyword evidence="12" id="KW-1133">Transmembrane helix</keyword>
<feature type="domain" description="ERAP1-like C-terminal" evidence="14">
    <location>
        <begin position="700"/>
        <end position="1040"/>
    </location>
</feature>
<keyword evidence="4" id="KW-0449">Lipoprotein</keyword>
<evidence type="ECO:0000256" key="4">
    <source>
        <dbReference type="ARBA" id="ARBA00022622"/>
    </source>
</evidence>
<evidence type="ECO:0000259" key="13">
    <source>
        <dbReference type="Pfam" id="PF01433"/>
    </source>
</evidence>
<dbReference type="FunFam" id="1.25.50.20:FF:000005">
    <property type="entry name" value="Aminopeptidase N-like protein"/>
    <property type="match status" value="1"/>
</dbReference>
<evidence type="ECO:0000256" key="12">
    <source>
        <dbReference type="SAM" id="Phobius"/>
    </source>
</evidence>
<evidence type="ECO:0000256" key="9">
    <source>
        <dbReference type="ARBA" id="ARBA00023049"/>
    </source>
</evidence>
<dbReference type="InterPro" id="IPR024571">
    <property type="entry name" value="ERAP1-like_C_dom"/>
</dbReference>
<evidence type="ECO:0000256" key="8">
    <source>
        <dbReference type="ARBA" id="ARBA00022833"/>
    </source>
</evidence>